<keyword evidence="2" id="KW-1185">Reference proteome</keyword>
<dbReference type="GO" id="GO:0000502">
    <property type="term" value="C:proteasome complex"/>
    <property type="evidence" value="ECO:0007669"/>
    <property type="project" value="UniProtKB-KW"/>
</dbReference>
<organism evidence="1 2">
    <name type="scientific">Trichinella spiralis</name>
    <name type="common">Trichina worm</name>
    <dbReference type="NCBI Taxonomy" id="6334"/>
    <lineage>
        <taxon>Eukaryota</taxon>
        <taxon>Metazoa</taxon>
        <taxon>Ecdysozoa</taxon>
        <taxon>Nematoda</taxon>
        <taxon>Enoplea</taxon>
        <taxon>Dorylaimia</taxon>
        <taxon>Trichinellida</taxon>
        <taxon>Trichinellidae</taxon>
        <taxon>Trichinella</taxon>
    </lineage>
</organism>
<keyword evidence="1" id="KW-0647">Proteasome</keyword>
<accession>A0ABR3KFW5</accession>
<evidence type="ECO:0000313" key="2">
    <source>
        <dbReference type="Proteomes" id="UP001558632"/>
    </source>
</evidence>
<sequence length="85" mass="9859">MISEKLLSHLKVQPMFPQLRKRKQNKNLDQKKAIQSALPRAWNILHSLKDDKQFDDYLKIAQLSKSIDTASVENFVIVSKRKPNG</sequence>
<dbReference type="Proteomes" id="UP001558632">
    <property type="component" value="Unassembled WGS sequence"/>
</dbReference>
<gene>
    <name evidence="1" type="ORF">TSPI_09321</name>
</gene>
<protein>
    <submittedName>
        <fullName evidence="1">Proteasome adapter and scaffold protein</fullName>
    </submittedName>
</protein>
<proteinExistence type="predicted"/>
<dbReference type="EMBL" id="JBEUSY010000368">
    <property type="protein sequence ID" value="KAL1236514.1"/>
    <property type="molecule type" value="Genomic_DNA"/>
</dbReference>
<name>A0ABR3KFW5_TRISP</name>
<evidence type="ECO:0000313" key="1">
    <source>
        <dbReference type="EMBL" id="KAL1236514.1"/>
    </source>
</evidence>
<comment type="caution">
    <text evidence="1">The sequence shown here is derived from an EMBL/GenBank/DDBJ whole genome shotgun (WGS) entry which is preliminary data.</text>
</comment>
<reference evidence="1 2" key="1">
    <citation type="submission" date="2024-07" db="EMBL/GenBank/DDBJ databases">
        <title>Enhanced genomic and transcriptomic resources for Trichinella pseudospiralis and T. spiralis underpin the discovery of pronounced molecular differences between stages and species.</title>
        <authorList>
            <person name="Pasi K.K."/>
            <person name="La Rosa G."/>
            <person name="Gomez-Morales M.A."/>
            <person name="Tosini F."/>
            <person name="Sumanam S."/>
            <person name="Young N.D."/>
            <person name="Chang B.C."/>
            <person name="Robin G.B."/>
        </authorList>
    </citation>
    <scope>NUCLEOTIDE SEQUENCE [LARGE SCALE GENOMIC DNA]</scope>
    <source>
        <strain evidence="1">ISS534</strain>
    </source>
</reference>